<keyword evidence="2" id="KW-1185">Reference proteome</keyword>
<dbReference type="RefSeq" id="XP_029761055.1">
    <property type="nucleotide sequence ID" value="XM_029905370.1"/>
</dbReference>
<dbReference type="HOGENOM" id="CLU_3111815_0_0_1"/>
<proteinExistence type="predicted"/>
<accession>A0A074XHA9</accession>
<dbReference type="EMBL" id="KL584981">
    <property type="protein sequence ID" value="KEQ84868.1"/>
    <property type="molecule type" value="Genomic_DNA"/>
</dbReference>
<gene>
    <name evidence="1" type="ORF">M438DRAFT_345097</name>
</gene>
<protein>
    <submittedName>
        <fullName evidence="1">Uncharacterized protein</fullName>
    </submittedName>
</protein>
<evidence type="ECO:0000313" key="2">
    <source>
        <dbReference type="Proteomes" id="UP000030706"/>
    </source>
</evidence>
<organism evidence="1 2">
    <name type="scientific">Aureobasidium pullulans EXF-150</name>
    <dbReference type="NCBI Taxonomy" id="1043002"/>
    <lineage>
        <taxon>Eukaryota</taxon>
        <taxon>Fungi</taxon>
        <taxon>Dikarya</taxon>
        <taxon>Ascomycota</taxon>
        <taxon>Pezizomycotina</taxon>
        <taxon>Dothideomycetes</taxon>
        <taxon>Dothideomycetidae</taxon>
        <taxon>Dothideales</taxon>
        <taxon>Saccotheciaceae</taxon>
        <taxon>Aureobasidium</taxon>
    </lineage>
</organism>
<dbReference type="GeneID" id="40747676"/>
<reference evidence="1 2" key="1">
    <citation type="journal article" date="2014" name="BMC Genomics">
        <title>Genome sequencing of four Aureobasidium pullulans varieties: biotechnological potential, stress tolerance, and description of new species.</title>
        <authorList>
            <person name="Gostin Ar C."/>
            <person name="Ohm R.A."/>
            <person name="Kogej T."/>
            <person name="Sonjak S."/>
            <person name="Turk M."/>
            <person name="Zajc J."/>
            <person name="Zalar P."/>
            <person name="Grube M."/>
            <person name="Sun H."/>
            <person name="Han J."/>
            <person name="Sharma A."/>
            <person name="Chiniquy J."/>
            <person name="Ngan C.Y."/>
            <person name="Lipzen A."/>
            <person name="Barry K."/>
            <person name="Grigoriev I.V."/>
            <person name="Gunde-Cimerman N."/>
        </authorList>
    </citation>
    <scope>NUCLEOTIDE SEQUENCE [LARGE SCALE GENOMIC DNA]</scope>
    <source>
        <strain evidence="1 2">EXF-150</strain>
    </source>
</reference>
<sequence length="51" mass="5486">MPVCTHIGGMSETAADTTVLVCEQATEPRSGTTSSKDNNIYPCRPFRVPCL</sequence>
<name>A0A074XHA9_AURPU</name>
<dbReference type="AlphaFoldDB" id="A0A074XHA9"/>
<evidence type="ECO:0000313" key="1">
    <source>
        <dbReference type="EMBL" id="KEQ84868.1"/>
    </source>
</evidence>
<feature type="non-terminal residue" evidence="1">
    <location>
        <position position="51"/>
    </location>
</feature>
<dbReference type="Proteomes" id="UP000030706">
    <property type="component" value="Unassembled WGS sequence"/>
</dbReference>